<feature type="compositionally biased region" description="Acidic residues" evidence="1">
    <location>
        <begin position="116"/>
        <end position="131"/>
    </location>
</feature>
<feature type="region of interest" description="Disordered" evidence="1">
    <location>
        <begin position="684"/>
        <end position="731"/>
    </location>
</feature>
<dbReference type="STRING" id="576137.A0A1L7WMY1"/>
<organism evidence="3 4">
    <name type="scientific">Phialocephala subalpina</name>
    <dbReference type="NCBI Taxonomy" id="576137"/>
    <lineage>
        <taxon>Eukaryota</taxon>
        <taxon>Fungi</taxon>
        <taxon>Dikarya</taxon>
        <taxon>Ascomycota</taxon>
        <taxon>Pezizomycotina</taxon>
        <taxon>Leotiomycetes</taxon>
        <taxon>Helotiales</taxon>
        <taxon>Mollisiaceae</taxon>
        <taxon>Phialocephala</taxon>
        <taxon>Phialocephala fortinii species complex</taxon>
    </lineage>
</organism>
<dbReference type="InterPro" id="IPR057227">
    <property type="entry name" value="DUF7905"/>
</dbReference>
<dbReference type="Proteomes" id="UP000184330">
    <property type="component" value="Unassembled WGS sequence"/>
</dbReference>
<dbReference type="Pfam" id="PF25482">
    <property type="entry name" value="DUF7905"/>
    <property type="match status" value="1"/>
</dbReference>
<feature type="region of interest" description="Disordered" evidence="1">
    <location>
        <begin position="860"/>
        <end position="883"/>
    </location>
</feature>
<accession>A0A1L7WMY1</accession>
<dbReference type="OrthoDB" id="3439512at2759"/>
<evidence type="ECO:0000256" key="1">
    <source>
        <dbReference type="SAM" id="MobiDB-lite"/>
    </source>
</evidence>
<feature type="domain" description="DUF7905" evidence="2">
    <location>
        <begin position="895"/>
        <end position="1188"/>
    </location>
</feature>
<evidence type="ECO:0000313" key="3">
    <source>
        <dbReference type="EMBL" id="CZR54122.1"/>
    </source>
</evidence>
<gene>
    <name evidence="3" type="ORF">PAC_04005</name>
</gene>
<sequence length="1246" mass="139103">MSTYDRPYYHARSNVASTAYSKSTAIPKERNITFASEWHFHPEGVALVRERFKAFLAENRLNASLEWDDQSHSFRLRCRAEYSSQISAGFYGVLRGIIKQELKNGFKGNKPPYQNGDDEEDDDDDDDDDESSAPGGLGSQAPTDEGDAVPEDELEELELDVSEALNSRLIRRLALWEEESRGSAKQNGENTSPASQTSIVAEEEYPSSLQSYKFHFKWSACAHRPSRLEKIAPAAILEELGRLTGCDFQKQVNKGILYIGSNDEQSLDVVIYKLDNLIKNRKSFYCVNHFFYSEGHEKVKFALVPFTKIKKFYFATTILDNLHVIINGGLIRKAGDLLPPDWQTLADSVTARCAHWDHKNGDFELVKRVDISVISDSGAGLNFKEWVNFKYSAKGELSDDPRRYYANPPTTEARPRQLLPAVSRSGTQASNNSGSSAQLSNSLTRLENGAVSQPRAPPADLPRVSGNSQKTLRIEQWATGVNSNGSVALTTVNGNNQVKNKKPLWDTYEEHDVAELLRIKKEKPAQTSSTLYSNISAMKRSTSTGLALAGQRAQPPVARQASQMPRSVSQPLGLFPAANTQASHESPTSIPAALANVANTSLVDLGIPSPTKEGRPTNPQFSQSFPENFRSRTILDDDVSMVGLPVLEPARQGEPNTEWTPMQPVKQQSVALELDEPLISFSPPLQPVNDTADGDLLDGSPLPEPITKADRGASGPSAIPATHDTLSQTRSQSVLDQIAQDEELAAKLQHEEDHPSDLNDALLAAQLQDEEETPSRSVDELLAAQYRREVYRPSPVRDAELAAQLQYEEEQGGTYVGGTDVEKVQEDDEVASRTFHQTMNQKAGRGTYKGKKPYHQNGVGRLPVLDPPQARVPAKNEQDPEDPVPEFVAGITENFSGLMNAIRPFRGQLVVQVEFGRIIMRDFAPSNVFHKSRDKMFKNRDLQTLLLKPTEHGPFCFFTNVLTLLPADMQYLVAIKNKKEKPLWQPTSTWSVTYEFHFRDLSVLDSPFFLVQVDGETFKTEIKVPRELGSIYCHGTMRHWDFRIAATGYEITTAVKEKYDAVREAIEKTLYIPPDMKTPLLLWEMQTALSHRFQLQELQVKRVLKYQSDDRRSILKVIEVQSLDIQGGEVPGKSISVFQGAPGPNGEPPTEKLRQWWEANISSPDADEVLEENKALELGDEPEWTTDTLSKMHVASALYLPACEMLKKMDPVGQLNRNGIERAVFEMSNATPKEKKSQVVDKDGFW</sequence>
<keyword evidence="4" id="KW-1185">Reference proteome</keyword>
<protein>
    <recommendedName>
        <fullName evidence="2">DUF7905 domain-containing protein</fullName>
    </recommendedName>
</protein>
<evidence type="ECO:0000259" key="2">
    <source>
        <dbReference type="Pfam" id="PF25482"/>
    </source>
</evidence>
<dbReference type="EMBL" id="FJOG01000004">
    <property type="protein sequence ID" value="CZR54122.1"/>
    <property type="molecule type" value="Genomic_DNA"/>
</dbReference>
<name>A0A1L7WMY1_9HELO</name>
<proteinExistence type="predicted"/>
<feature type="region of interest" description="Disordered" evidence="1">
    <location>
        <begin position="608"/>
        <end position="627"/>
    </location>
</feature>
<evidence type="ECO:0000313" key="4">
    <source>
        <dbReference type="Proteomes" id="UP000184330"/>
    </source>
</evidence>
<feature type="region of interest" description="Disordered" evidence="1">
    <location>
        <begin position="400"/>
        <end position="468"/>
    </location>
</feature>
<feature type="compositionally biased region" description="Polar residues" evidence="1">
    <location>
        <begin position="424"/>
        <end position="445"/>
    </location>
</feature>
<dbReference type="AlphaFoldDB" id="A0A1L7WMY1"/>
<feature type="region of interest" description="Disordered" evidence="1">
    <location>
        <begin position="104"/>
        <end position="149"/>
    </location>
</feature>
<feature type="compositionally biased region" description="Polar residues" evidence="1">
    <location>
        <begin position="617"/>
        <end position="626"/>
    </location>
</feature>
<reference evidence="3 4" key="1">
    <citation type="submission" date="2016-03" db="EMBL/GenBank/DDBJ databases">
        <authorList>
            <person name="Ploux O."/>
        </authorList>
    </citation>
    <scope>NUCLEOTIDE SEQUENCE [LARGE SCALE GENOMIC DNA]</scope>
    <source>
        <strain evidence="3 4">UAMH 11012</strain>
    </source>
</reference>